<dbReference type="PRINTS" id="PR01009">
    <property type="entry name" value="FLGMRINGFLIF"/>
</dbReference>
<dbReference type="Pfam" id="PF01514">
    <property type="entry name" value="YscJ_FliF"/>
    <property type="match status" value="1"/>
</dbReference>
<evidence type="ECO:0000256" key="10">
    <source>
        <dbReference type="SAM" id="MobiDB-lite"/>
    </source>
</evidence>
<reference evidence="14" key="1">
    <citation type="journal article" date="2020" name="mSystems">
        <title>Genome- and Community-Level Interaction Insights into Carbon Utilization and Element Cycling Functions of Hydrothermarchaeota in Hydrothermal Sediment.</title>
        <authorList>
            <person name="Zhou Z."/>
            <person name="Liu Y."/>
            <person name="Xu W."/>
            <person name="Pan J."/>
            <person name="Luo Z.H."/>
            <person name="Li M."/>
        </authorList>
    </citation>
    <scope>NUCLEOTIDE SEQUENCE [LARGE SCALE GENOMIC DNA]</scope>
    <source>
        <strain evidence="14">HyVt-115</strain>
    </source>
</reference>
<keyword evidence="6 11" id="KW-1133">Transmembrane helix</keyword>
<evidence type="ECO:0000259" key="12">
    <source>
        <dbReference type="Pfam" id="PF01514"/>
    </source>
</evidence>
<dbReference type="GO" id="GO:0071973">
    <property type="term" value="P:bacterial-type flagellum-dependent cell motility"/>
    <property type="evidence" value="ECO:0007669"/>
    <property type="project" value="InterPro"/>
</dbReference>
<comment type="caution">
    <text evidence="14">The sequence shown here is derived from an EMBL/GenBank/DDBJ whole genome shotgun (WGS) entry which is preliminary data.</text>
</comment>
<organism evidence="14">
    <name type="scientific">Thermosulfidibacter takaii</name>
    <dbReference type="NCBI Taxonomy" id="412593"/>
    <lineage>
        <taxon>Bacteria</taxon>
        <taxon>Pseudomonadati</taxon>
        <taxon>Thermosulfidibacterota</taxon>
        <taxon>Thermosulfidibacteria</taxon>
        <taxon>Thermosulfidibacterales</taxon>
        <taxon>Thermosulfidibacteraceae</taxon>
    </lineage>
</organism>
<gene>
    <name evidence="14" type="primary">fliF</name>
    <name evidence="14" type="ORF">ENF32_01850</name>
</gene>
<keyword evidence="8 9" id="KW-0975">Bacterial flagellum</keyword>
<accession>A0A7C0YAL5</accession>
<dbReference type="InterPro" id="IPR013556">
    <property type="entry name" value="Flag_M-ring_C"/>
</dbReference>
<evidence type="ECO:0000256" key="11">
    <source>
        <dbReference type="SAM" id="Phobius"/>
    </source>
</evidence>
<protein>
    <recommendedName>
        <fullName evidence="9">Flagellar M-ring protein</fullName>
    </recommendedName>
</protein>
<evidence type="ECO:0000256" key="8">
    <source>
        <dbReference type="ARBA" id="ARBA00023143"/>
    </source>
</evidence>
<dbReference type="GO" id="GO:0009431">
    <property type="term" value="C:bacterial-type flagellum basal body, MS ring"/>
    <property type="evidence" value="ECO:0007669"/>
    <property type="project" value="InterPro"/>
</dbReference>
<evidence type="ECO:0000256" key="7">
    <source>
        <dbReference type="ARBA" id="ARBA00023136"/>
    </source>
</evidence>
<comment type="function">
    <text evidence="9">The M ring may be actively involved in energy transduction.</text>
</comment>
<dbReference type="EMBL" id="DQWS01000071">
    <property type="protein sequence ID" value="HDD52798.1"/>
    <property type="molecule type" value="Genomic_DNA"/>
</dbReference>
<dbReference type="InterPro" id="IPR006182">
    <property type="entry name" value="FliF_N_dom"/>
</dbReference>
<feature type="domain" description="Flagellar M-ring N-terminal" evidence="12">
    <location>
        <begin position="39"/>
        <end position="215"/>
    </location>
</feature>
<evidence type="ECO:0000256" key="1">
    <source>
        <dbReference type="ARBA" id="ARBA00004117"/>
    </source>
</evidence>
<dbReference type="NCBIfam" id="TIGR00206">
    <property type="entry name" value="fliF"/>
    <property type="match status" value="1"/>
</dbReference>
<keyword evidence="14" id="KW-0282">Flagellum</keyword>
<proteinExistence type="inferred from homology"/>
<keyword evidence="7 11" id="KW-0472">Membrane</keyword>
<keyword evidence="14" id="KW-0966">Cell projection</keyword>
<evidence type="ECO:0000256" key="2">
    <source>
        <dbReference type="ARBA" id="ARBA00004651"/>
    </source>
</evidence>
<feature type="compositionally biased region" description="Polar residues" evidence="10">
    <location>
        <begin position="320"/>
        <end position="329"/>
    </location>
</feature>
<dbReference type="AlphaFoldDB" id="A0A7C0YAL5"/>
<evidence type="ECO:0000256" key="4">
    <source>
        <dbReference type="ARBA" id="ARBA00022475"/>
    </source>
</evidence>
<name>A0A7C0YAL5_9BACT</name>
<keyword evidence="4" id="KW-1003">Cell membrane</keyword>
<evidence type="ECO:0000256" key="6">
    <source>
        <dbReference type="ARBA" id="ARBA00022989"/>
    </source>
</evidence>
<dbReference type="InterPro" id="IPR043427">
    <property type="entry name" value="YscJ/FliF"/>
</dbReference>
<dbReference type="PANTHER" id="PTHR30046:SF0">
    <property type="entry name" value="FLAGELLAR M-RING PROTEIN"/>
    <property type="match status" value="1"/>
</dbReference>
<comment type="subcellular location">
    <subcellularLocation>
        <location evidence="1 9">Bacterial flagellum basal body</location>
    </subcellularLocation>
    <subcellularLocation>
        <location evidence="2">Cell membrane</location>
        <topology evidence="2">Multi-pass membrane protein</topology>
    </subcellularLocation>
</comment>
<dbReference type="InterPro" id="IPR045851">
    <property type="entry name" value="AMP-bd_C_sf"/>
</dbReference>
<dbReference type="PIRSF" id="PIRSF004862">
    <property type="entry name" value="FliF"/>
    <property type="match status" value="1"/>
</dbReference>
<dbReference type="Gene3D" id="3.30.300.30">
    <property type="match status" value="1"/>
</dbReference>
<evidence type="ECO:0000259" key="13">
    <source>
        <dbReference type="Pfam" id="PF08345"/>
    </source>
</evidence>
<feature type="domain" description="Flagellar M-ring C-terminal" evidence="13">
    <location>
        <begin position="249"/>
        <end position="432"/>
    </location>
</feature>
<dbReference type="GO" id="GO:0003774">
    <property type="term" value="F:cytoskeletal motor activity"/>
    <property type="evidence" value="ECO:0007669"/>
    <property type="project" value="InterPro"/>
</dbReference>
<feature type="region of interest" description="Disordered" evidence="10">
    <location>
        <begin position="317"/>
        <end position="347"/>
    </location>
</feature>
<sequence length="550" mass="60726">MFPRLLERFRSLSNAQKVVGLFLAALVISAGVVGGLWVSKPHYGLLYGGLYPKDAGEVVEKLKGMHVPYRLKEESSGTSVYVPQSRVYDLRLELAKEGLPRGGEVGFELFDKNAIGLTDFVLNLNYQRALQGELSRTISRIEDVAWARVHLVLPEKSLFLEQERKPSAAVLLKLKPGRKLRPKEVGAITHLVAASIPGLKPEEVVIVDDRGDMLAAGGMSPEEGEMLTNQSEVKERIEKGYEKKVQSILSNVLGPGRSVVRVSVDVDFSQIERTQELFDPDSVAIRSEQDTTEKISGKGSLPYGVPGVMSNLPWLGQATPAGQTSSQTGVGKVSKTRRAKTRVSTPTFQRTKGNKIVNYEVSKTVERFKSPLVKIKRVSVAVAVDGKYKREGEKLVYVPRSDDELQKIQALIKGAIGYDKSRGDQVEVVNVPMAKAGVWGASELINKEYEKYQRKVFVFRVLESLGKAILALVILLFLFRLVKRVPLLPRERGKFPSAKPGGVPVPGRVEEEEVVIGALPIQEEIKALAEKEPEALAQLAREWISEEGEK</sequence>
<evidence type="ECO:0000313" key="14">
    <source>
        <dbReference type="EMBL" id="HDD52798.1"/>
    </source>
</evidence>
<dbReference type="InterPro" id="IPR000067">
    <property type="entry name" value="FlgMring_FliF"/>
</dbReference>
<evidence type="ECO:0000256" key="9">
    <source>
        <dbReference type="PIRNR" id="PIRNR004862"/>
    </source>
</evidence>
<keyword evidence="5 11" id="KW-0812">Transmembrane</keyword>
<comment type="similarity">
    <text evidence="3 9">Belongs to the FliF family.</text>
</comment>
<dbReference type="PANTHER" id="PTHR30046">
    <property type="entry name" value="FLAGELLAR M-RING PROTEIN"/>
    <property type="match status" value="1"/>
</dbReference>
<feature type="transmembrane region" description="Helical" evidence="11">
    <location>
        <begin position="21"/>
        <end position="38"/>
    </location>
</feature>
<evidence type="ECO:0000256" key="5">
    <source>
        <dbReference type="ARBA" id="ARBA00022692"/>
    </source>
</evidence>
<feature type="transmembrane region" description="Helical" evidence="11">
    <location>
        <begin position="464"/>
        <end position="482"/>
    </location>
</feature>
<keyword evidence="14" id="KW-0969">Cilium</keyword>
<evidence type="ECO:0000256" key="3">
    <source>
        <dbReference type="ARBA" id="ARBA00007971"/>
    </source>
</evidence>
<dbReference type="GO" id="GO:0005886">
    <property type="term" value="C:plasma membrane"/>
    <property type="evidence" value="ECO:0007669"/>
    <property type="project" value="UniProtKB-SubCell"/>
</dbReference>
<dbReference type="Pfam" id="PF08345">
    <property type="entry name" value="YscJ_FliF_C"/>
    <property type="match status" value="1"/>
</dbReference>
<dbReference type="Proteomes" id="UP000885690">
    <property type="component" value="Unassembled WGS sequence"/>
</dbReference>